<sequence length="86" mass="9472">MHQPLPSAKYNPPRINVNGAQLKNVENFANLGSPLSRNTRIDDEVAQRISKASQAFAGCSLRVELNTGKKSLKQLQINPATWEDLA</sequence>
<proteinExistence type="predicted"/>
<dbReference type="Proteomes" id="UP000275846">
    <property type="component" value="Unassembled WGS sequence"/>
</dbReference>
<evidence type="ECO:0000313" key="2">
    <source>
        <dbReference type="Proteomes" id="UP000275846"/>
    </source>
</evidence>
<dbReference type="EMBL" id="UYSU01033478">
    <property type="protein sequence ID" value="VDL92338.1"/>
    <property type="molecule type" value="Genomic_DNA"/>
</dbReference>
<reference evidence="1 2" key="2">
    <citation type="submission" date="2018-11" db="EMBL/GenBank/DDBJ databases">
        <authorList>
            <consortium name="Pathogen Informatics"/>
        </authorList>
    </citation>
    <scope>NUCLEOTIDE SEQUENCE [LARGE SCALE GENOMIC DNA]</scope>
    <source>
        <strain evidence="1 2">NST_G2</strain>
    </source>
</reference>
<reference evidence="3" key="1">
    <citation type="submission" date="2016-06" db="UniProtKB">
        <authorList>
            <consortium name="WormBaseParasite"/>
        </authorList>
    </citation>
    <scope>IDENTIFICATION</scope>
</reference>
<name>A0A183SP05_SCHSO</name>
<gene>
    <name evidence="1" type="ORF">SSLN_LOCUS5953</name>
</gene>
<keyword evidence="2" id="KW-1185">Reference proteome</keyword>
<dbReference type="OrthoDB" id="6145491at2759"/>
<protein>
    <submittedName>
        <fullName evidence="3">Flg_hook domain-containing protein</fullName>
    </submittedName>
</protein>
<dbReference type="AlphaFoldDB" id="A0A183SP05"/>
<accession>A0A183SP05</accession>
<organism evidence="3">
    <name type="scientific">Schistocephalus solidus</name>
    <name type="common">Tapeworm</name>
    <dbReference type="NCBI Taxonomy" id="70667"/>
    <lineage>
        <taxon>Eukaryota</taxon>
        <taxon>Metazoa</taxon>
        <taxon>Spiralia</taxon>
        <taxon>Lophotrochozoa</taxon>
        <taxon>Platyhelminthes</taxon>
        <taxon>Cestoda</taxon>
        <taxon>Eucestoda</taxon>
        <taxon>Diphyllobothriidea</taxon>
        <taxon>Diphyllobothriidae</taxon>
        <taxon>Schistocephalus</taxon>
    </lineage>
</organism>
<evidence type="ECO:0000313" key="3">
    <source>
        <dbReference type="WBParaSite" id="SSLN_0000614601-mRNA-1"/>
    </source>
</evidence>
<evidence type="ECO:0000313" key="1">
    <source>
        <dbReference type="EMBL" id="VDL92338.1"/>
    </source>
</evidence>
<dbReference type="WBParaSite" id="SSLN_0000614601-mRNA-1">
    <property type="protein sequence ID" value="SSLN_0000614601-mRNA-1"/>
    <property type="gene ID" value="SSLN_0000614601"/>
</dbReference>